<name>A0A9P5NNY3_GYMJU</name>
<feature type="compositionally biased region" description="Polar residues" evidence="1">
    <location>
        <begin position="206"/>
        <end position="217"/>
    </location>
</feature>
<protein>
    <submittedName>
        <fullName evidence="2">Uncharacterized protein</fullName>
    </submittedName>
</protein>
<gene>
    <name evidence="2" type="ORF">CPB84DRAFT_1778745</name>
</gene>
<evidence type="ECO:0000313" key="2">
    <source>
        <dbReference type="EMBL" id="KAF8900717.1"/>
    </source>
</evidence>
<feature type="region of interest" description="Disordered" evidence="1">
    <location>
        <begin position="184"/>
        <end position="230"/>
    </location>
</feature>
<evidence type="ECO:0000313" key="3">
    <source>
        <dbReference type="Proteomes" id="UP000724874"/>
    </source>
</evidence>
<feature type="compositionally biased region" description="Basic residues" evidence="1">
    <location>
        <begin position="186"/>
        <end position="205"/>
    </location>
</feature>
<sequence>MRLPRRRGVGGAGVGGGLGPSLLSSPSGLERLDEEDDDDLEFELGDVFDSHRALKRRKLSDVPAAPIRTLYGYAHGHGHGRTSQTSMAGKMDVDVSRTPTRRSLSSKFKLAFTTHLIGHKDALIRANDHDDDDSDADMDMDTIMSMHPHLDSPLQHRSRRAFASGAVAPLLSVHTLNVKPLAARLARSRSKSKSMSKPVKRRASNAKRTQQQHNTQICRPMGKLRMSSDS</sequence>
<comment type="caution">
    <text evidence="2">The sequence shown here is derived from an EMBL/GenBank/DDBJ whole genome shotgun (WGS) entry which is preliminary data.</text>
</comment>
<reference evidence="2" key="1">
    <citation type="submission" date="2020-11" db="EMBL/GenBank/DDBJ databases">
        <authorList>
            <consortium name="DOE Joint Genome Institute"/>
            <person name="Ahrendt S."/>
            <person name="Riley R."/>
            <person name="Andreopoulos W."/>
            <person name="LaButti K."/>
            <person name="Pangilinan J."/>
            <person name="Ruiz-duenas F.J."/>
            <person name="Barrasa J.M."/>
            <person name="Sanchez-Garcia M."/>
            <person name="Camarero S."/>
            <person name="Miyauchi S."/>
            <person name="Serrano A."/>
            <person name="Linde D."/>
            <person name="Babiker R."/>
            <person name="Drula E."/>
            <person name="Ayuso-Fernandez I."/>
            <person name="Pacheco R."/>
            <person name="Padilla G."/>
            <person name="Ferreira P."/>
            <person name="Barriuso J."/>
            <person name="Kellner H."/>
            <person name="Castanera R."/>
            <person name="Alfaro M."/>
            <person name="Ramirez L."/>
            <person name="Pisabarro A.G."/>
            <person name="Kuo A."/>
            <person name="Tritt A."/>
            <person name="Lipzen A."/>
            <person name="He G."/>
            <person name="Yan M."/>
            <person name="Ng V."/>
            <person name="Cullen D."/>
            <person name="Martin F."/>
            <person name="Rosso M.-N."/>
            <person name="Henrissat B."/>
            <person name="Hibbett D."/>
            <person name="Martinez A.T."/>
            <person name="Grigoriev I.V."/>
        </authorList>
    </citation>
    <scope>NUCLEOTIDE SEQUENCE</scope>
    <source>
        <strain evidence="2">AH 44721</strain>
    </source>
</reference>
<feature type="compositionally biased region" description="Low complexity" evidence="1">
    <location>
        <begin position="20"/>
        <end position="29"/>
    </location>
</feature>
<organism evidence="2 3">
    <name type="scientific">Gymnopilus junonius</name>
    <name type="common">Spectacular rustgill mushroom</name>
    <name type="synonym">Gymnopilus spectabilis subsp. junonius</name>
    <dbReference type="NCBI Taxonomy" id="109634"/>
    <lineage>
        <taxon>Eukaryota</taxon>
        <taxon>Fungi</taxon>
        <taxon>Dikarya</taxon>
        <taxon>Basidiomycota</taxon>
        <taxon>Agaricomycotina</taxon>
        <taxon>Agaricomycetes</taxon>
        <taxon>Agaricomycetidae</taxon>
        <taxon>Agaricales</taxon>
        <taxon>Agaricineae</taxon>
        <taxon>Hymenogastraceae</taxon>
        <taxon>Gymnopilus</taxon>
    </lineage>
</organism>
<feature type="compositionally biased region" description="Gly residues" evidence="1">
    <location>
        <begin position="9"/>
        <end position="19"/>
    </location>
</feature>
<accession>A0A9P5NNY3</accession>
<proteinExistence type="predicted"/>
<dbReference type="AlphaFoldDB" id="A0A9P5NNY3"/>
<evidence type="ECO:0000256" key="1">
    <source>
        <dbReference type="SAM" id="MobiDB-lite"/>
    </source>
</evidence>
<keyword evidence="3" id="KW-1185">Reference proteome</keyword>
<feature type="region of interest" description="Disordered" evidence="1">
    <location>
        <begin position="1"/>
        <end position="36"/>
    </location>
</feature>
<dbReference type="EMBL" id="JADNYJ010000046">
    <property type="protein sequence ID" value="KAF8900717.1"/>
    <property type="molecule type" value="Genomic_DNA"/>
</dbReference>
<dbReference type="Proteomes" id="UP000724874">
    <property type="component" value="Unassembled WGS sequence"/>
</dbReference>